<evidence type="ECO:0000313" key="5">
    <source>
        <dbReference type="Proteomes" id="UP000324897"/>
    </source>
</evidence>
<dbReference type="Gramene" id="TVU38349">
    <property type="protein sequence ID" value="TVU38349"/>
    <property type="gene ID" value="EJB05_11712"/>
</dbReference>
<dbReference type="Gramene" id="TVU38364">
    <property type="protein sequence ID" value="TVU38364"/>
    <property type="gene ID" value="EJB05_11727"/>
</dbReference>
<dbReference type="AlphaFoldDB" id="A0A5J9VSJ8"/>
<protein>
    <recommendedName>
        <fullName evidence="2">Knottins-like domain-containing protein</fullName>
    </recommendedName>
</protein>
<accession>A0A5J9VSJ8</accession>
<dbReference type="Pfam" id="PF00304">
    <property type="entry name" value="Gamma-thionin"/>
    <property type="match status" value="1"/>
</dbReference>
<keyword evidence="5" id="KW-1185">Reference proteome</keyword>
<dbReference type="Proteomes" id="UP000324897">
    <property type="component" value="Chromosome 4"/>
</dbReference>
<dbReference type="Gene3D" id="3.30.30.10">
    <property type="entry name" value="Knottin, scorpion toxin-like"/>
    <property type="match status" value="1"/>
</dbReference>
<evidence type="ECO:0000313" key="4">
    <source>
        <dbReference type="EMBL" id="TVU38364.1"/>
    </source>
</evidence>
<evidence type="ECO:0000313" key="3">
    <source>
        <dbReference type="EMBL" id="TVU38349.1"/>
    </source>
</evidence>
<evidence type="ECO:0000259" key="2">
    <source>
        <dbReference type="Pfam" id="PF00304"/>
    </source>
</evidence>
<dbReference type="SUPFAM" id="SSF57095">
    <property type="entry name" value="Scorpion toxin-like"/>
    <property type="match status" value="1"/>
</dbReference>
<name>A0A5J9VSJ8_9POAL</name>
<comment type="caution">
    <text evidence="4">The sequence shown here is derived from an EMBL/GenBank/DDBJ whole genome shotgun (WGS) entry which is preliminary data.</text>
</comment>
<sequence>MKVKSAIFALVLLLLGFGSEAKLCESLQKSPFEWCQHDAQCVIMCLDLDEGYTGGYCKGIMRRDCVCTKECVGGGNNGGGVKSPMIDDGLKLGKNDPAAFTKMPRRACGHT</sequence>
<dbReference type="InterPro" id="IPR036574">
    <property type="entry name" value="Scorpion_toxin-like_sf"/>
</dbReference>
<dbReference type="OrthoDB" id="661811at2759"/>
<dbReference type="EMBL" id="RWGY01000007">
    <property type="protein sequence ID" value="TVU38364.1"/>
    <property type="molecule type" value="Genomic_DNA"/>
</dbReference>
<feature type="chain" id="PRO_5036370735" description="Knottins-like domain-containing protein" evidence="1">
    <location>
        <begin position="22"/>
        <end position="111"/>
    </location>
</feature>
<evidence type="ECO:0000256" key="1">
    <source>
        <dbReference type="SAM" id="SignalP"/>
    </source>
</evidence>
<organism evidence="4 5">
    <name type="scientific">Eragrostis curvula</name>
    <name type="common">weeping love grass</name>
    <dbReference type="NCBI Taxonomy" id="38414"/>
    <lineage>
        <taxon>Eukaryota</taxon>
        <taxon>Viridiplantae</taxon>
        <taxon>Streptophyta</taxon>
        <taxon>Embryophyta</taxon>
        <taxon>Tracheophyta</taxon>
        <taxon>Spermatophyta</taxon>
        <taxon>Magnoliopsida</taxon>
        <taxon>Liliopsida</taxon>
        <taxon>Poales</taxon>
        <taxon>Poaceae</taxon>
        <taxon>PACMAD clade</taxon>
        <taxon>Chloridoideae</taxon>
        <taxon>Eragrostideae</taxon>
        <taxon>Eragrostidinae</taxon>
        <taxon>Eragrostis</taxon>
    </lineage>
</organism>
<feature type="domain" description="Knottins-like" evidence="2">
    <location>
        <begin position="33"/>
        <end position="71"/>
    </location>
</feature>
<reference evidence="4 5" key="1">
    <citation type="journal article" date="2019" name="Sci. Rep.">
        <title>A high-quality genome of Eragrostis curvula grass provides insights into Poaceae evolution and supports new strategies to enhance forage quality.</title>
        <authorList>
            <person name="Carballo J."/>
            <person name="Santos B.A.C.M."/>
            <person name="Zappacosta D."/>
            <person name="Garbus I."/>
            <person name="Selva J.P."/>
            <person name="Gallo C.A."/>
            <person name="Diaz A."/>
            <person name="Albertini E."/>
            <person name="Caccamo M."/>
            <person name="Echenique V."/>
        </authorList>
    </citation>
    <scope>NUCLEOTIDE SEQUENCE [LARGE SCALE GENOMIC DNA]</scope>
    <source>
        <strain evidence="5">cv. Victoria</strain>
        <tissue evidence="4">Leaf</tissue>
    </source>
</reference>
<keyword evidence="1" id="KW-0732">Signal</keyword>
<dbReference type="EMBL" id="RWGY01000007">
    <property type="protein sequence ID" value="TVU38349.1"/>
    <property type="molecule type" value="Genomic_DNA"/>
</dbReference>
<proteinExistence type="predicted"/>
<gene>
    <name evidence="3" type="ORF">EJB05_11712</name>
    <name evidence="4" type="ORF">EJB05_11727</name>
</gene>
<dbReference type="InterPro" id="IPR003614">
    <property type="entry name" value="Knottins"/>
</dbReference>
<feature type="signal peptide" evidence="1">
    <location>
        <begin position="1"/>
        <end position="21"/>
    </location>
</feature>